<dbReference type="EMBL" id="LNQE01000806">
    <property type="protein sequence ID" value="KUG24877.1"/>
    <property type="molecule type" value="Genomic_DNA"/>
</dbReference>
<sequence length="131" mass="15906">MDDGTIKKLAYNKFYNLHRNDKQAAFQEFSNSQVKIAEFIVEIENRKPIRIINEFYNYYFFDKEGRIDEEGLRVQLDLLSNSFFKEDDDKISIKGNVIDATNIFLERRIETQYKWHPDEDMKNRLHEKIFR</sequence>
<accession>A0A0W8FVH1</accession>
<protein>
    <submittedName>
        <fullName evidence="1">Uncharacterized protein</fullName>
    </submittedName>
</protein>
<comment type="caution">
    <text evidence="1">The sequence shown here is derived from an EMBL/GenBank/DDBJ whole genome shotgun (WGS) entry which is preliminary data.</text>
</comment>
<organism evidence="1">
    <name type="scientific">hydrocarbon metagenome</name>
    <dbReference type="NCBI Taxonomy" id="938273"/>
    <lineage>
        <taxon>unclassified sequences</taxon>
        <taxon>metagenomes</taxon>
        <taxon>ecological metagenomes</taxon>
    </lineage>
</organism>
<gene>
    <name evidence="1" type="ORF">ASZ90_005313</name>
</gene>
<evidence type="ECO:0000313" key="1">
    <source>
        <dbReference type="EMBL" id="KUG24877.1"/>
    </source>
</evidence>
<proteinExistence type="predicted"/>
<name>A0A0W8FVH1_9ZZZZ</name>
<reference evidence="1" key="1">
    <citation type="journal article" date="2015" name="Proc. Natl. Acad. Sci. U.S.A.">
        <title>Networks of energetic and metabolic interactions define dynamics in microbial communities.</title>
        <authorList>
            <person name="Embree M."/>
            <person name="Liu J.K."/>
            <person name="Al-Bassam M.M."/>
            <person name="Zengler K."/>
        </authorList>
    </citation>
    <scope>NUCLEOTIDE SEQUENCE</scope>
</reference>
<dbReference type="AlphaFoldDB" id="A0A0W8FVH1"/>